<dbReference type="EMBL" id="JAFBED010000001">
    <property type="protein sequence ID" value="MBM7618248.1"/>
    <property type="molecule type" value="Genomic_DNA"/>
</dbReference>
<dbReference type="Proteomes" id="UP000737402">
    <property type="component" value="Unassembled WGS sequence"/>
</dbReference>
<name>A0ABS2NUP5_9BACI</name>
<proteinExistence type="predicted"/>
<dbReference type="Gene3D" id="1.10.10.1150">
    <property type="entry name" value="Coenzyme PQQ synthesis protein D (PqqD)"/>
    <property type="match status" value="1"/>
</dbReference>
<evidence type="ECO:0000313" key="2">
    <source>
        <dbReference type="Proteomes" id="UP000737402"/>
    </source>
</evidence>
<reference evidence="1 2" key="1">
    <citation type="submission" date="2021-01" db="EMBL/GenBank/DDBJ databases">
        <title>Genomic Encyclopedia of Type Strains, Phase IV (KMG-IV): sequencing the most valuable type-strain genomes for metagenomic binning, comparative biology and taxonomic classification.</title>
        <authorList>
            <person name="Goeker M."/>
        </authorList>
    </citation>
    <scope>NUCLEOTIDE SEQUENCE [LARGE SCALE GENOMIC DNA]</scope>
    <source>
        <strain evidence="1 2">DSM 25879</strain>
    </source>
</reference>
<gene>
    <name evidence="1" type="ORF">JOC95_000090</name>
</gene>
<dbReference type="InterPro" id="IPR008792">
    <property type="entry name" value="PQQD"/>
</dbReference>
<sequence>MSRKYIQSSGCEATELDDEWIILNTENFTVTKINQVGGFCWSILSEAQTVESIVDSVERHFHSSGVVQKEEIEDFIKQLENCGVIRNVS</sequence>
<dbReference type="Pfam" id="PF05402">
    <property type="entry name" value="PqqD"/>
    <property type="match status" value="1"/>
</dbReference>
<dbReference type="InterPro" id="IPR041881">
    <property type="entry name" value="PqqD_sf"/>
</dbReference>
<accession>A0ABS2NUP5</accession>
<comment type="caution">
    <text evidence="1">The sequence shown here is derived from an EMBL/GenBank/DDBJ whole genome shotgun (WGS) entry which is preliminary data.</text>
</comment>
<evidence type="ECO:0000313" key="1">
    <source>
        <dbReference type="EMBL" id="MBM7618248.1"/>
    </source>
</evidence>
<protein>
    <submittedName>
        <fullName evidence="1">Flavin reductase (DIM6/NTAB) family NADH-FMN oxidoreductase RutF</fullName>
    </submittedName>
</protein>
<keyword evidence="2" id="KW-1185">Reference proteome</keyword>
<organism evidence="1 2">
    <name type="scientific">Sutcliffiella tianshenii</name>
    <dbReference type="NCBI Taxonomy" id="1463404"/>
    <lineage>
        <taxon>Bacteria</taxon>
        <taxon>Bacillati</taxon>
        <taxon>Bacillota</taxon>
        <taxon>Bacilli</taxon>
        <taxon>Bacillales</taxon>
        <taxon>Bacillaceae</taxon>
        <taxon>Sutcliffiella</taxon>
    </lineage>
</organism>
<dbReference type="RefSeq" id="WP_204412427.1">
    <property type="nucleotide sequence ID" value="NZ_JAFBED010000001.1"/>
</dbReference>